<reference evidence="4 5" key="1">
    <citation type="submission" date="2016-03" db="EMBL/GenBank/DDBJ databases">
        <authorList>
            <person name="Ploux O."/>
        </authorList>
    </citation>
    <scope>NUCLEOTIDE SEQUENCE [LARGE SCALE GENOMIC DNA]</scope>
    <source>
        <strain evidence="4 5">URUG2</strain>
    </source>
</reference>
<dbReference type="Pfam" id="PF01670">
    <property type="entry name" value="Glyco_hydro_12"/>
    <property type="match status" value="1"/>
</dbReference>
<keyword evidence="2" id="KW-0119">Carbohydrate metabolism</keyword>
<dbReference type="Proteomes" id="UP000225277">
    <property type="component" value="Unassembled WGS sequence"/>
</dbReference>
<gene>
    <name evidence="4" type="ORF">RCC_01106</name>
</gene>
<sequence length="291" mass="32902">MLYLFLTLVFLARSGSAVRELCGQNDVYAQKPYLWNNNVWNADESGSSCTYTPDDPESEANMFQVLWQWPGAPVVRGYPHVEFKANMLPLKLSKLDSLVVDASWEMAPSSLKVGASHDPTTEPNASALKKENVEANVCIDIFADPDKKTSTESPKQMYEIMIWFGHFGSGALPVGNTDLLDPPVVTLIQDTEFTLYTGKNFNGQIVHSWVANRTLTSFNMDFAPLLSFLSAQDMVPDDVFLGQHESDWREIRRYCNCRRRSRADSLELWYSEDIGLFSWSGSLSLHCDTWM</sequence>
<dbReference type="InterPro" id="IPR013319">
    <property type="entry name" value="GH11/12"/>
</dbReference>
<dbReference type="PANTHER" id="PTHR34002:SF11">
    <property type="entry name" value="CONCANAVALIN A-LIKE LECTIN_GLUCANASE"/>
    <property type="match status" value="1"/>
</dbReference>
<protein>
    <recommendedName>
        <fullName evidence="6">Endoglucanase I</fullName>
    </recommendedName>
</protein>
<dbReference type="Gene3D" id="2.60.120.180">
    <property type="match status" value="1"/>
</dbReference>
<dbReference type="InterPro" id="IPR013320">
    <property type="entry name" value="ConA-like_dom_sf"/>
</dbReference>
<accession>A0A2D3UNT2</accession>
<proteinExistence type="inferred from homology"/>
<evidence type="ECO:0000256" key="2">
    <source>
        <dbReference type="RuleBase" id="RU361163"/>
    </source>
</evidence>
<evidence type="ECO:0000256" key="3">
    <source>
        <dbReference type="SAM" id="SignalP"/>
    </source>
</evidence>
<keyword evidence="2" id="KW-0326">Glycosidase</keyword>
<name>A0A2D3UNT2_9PEZI</name>
<dbReference type="EMBL" id="FJUY01000001">
    <property type="protein sequence ID" value="CZT15238.1"/>
    <property type="molecule type" value="Genomic_DNA"/>
</dbReference>
<evidence type="ECO:0008006" key="6">
    <source>
        <dbReference type="Google" id="ProtNLM"/>
    </source>
</evidence>
<keyword evidence="3" id="KW-0732">Signal</keyword>
<dbReference type="GeneID" id="35596411"/>
<keyword evidence="5" id="KW-1185">Reference proteome</keyword>
<evidence type="ECO:0000313" key="4">
    <source>
        <dbReference type="EMBL" id="CZT15238.1"/>
    </source>
</evidence>
<feature type="signal peptide" evidence="3">
    <location>
        <begin position="1"/>
        <end position="17"/>
    </location>
</feature>
<dbReference type="OrthoDB" id="89349at2759"/>
<evidence type="ECO:0000256" key="1">
    <source>
        <dbReference type="ARBA" id="ARBA00005519"/>
    </source>
</evidence>
<keyword evidence="2" id="KW-0624">Polysaccharide degradation</keyword>
<dbReference type="STRING" id="112498.A0A2D3UNT2"/>
<feature type="chain" id="PRO_5013965035" description="Endoglucanase I" evidence="3">
    <location>
        <begin position="18"/>
        <end position="291"/>
    </location>
</feature>
<dbReference type="AlphaFoldDB" id="A0A2D3UNT2"/>
<dbReference type="SUPFAM" id="SSF49899">
    <property type="entry name" value="Concanavalin A-like lectins/glucanases"/>
    <property type="match status" value="1"/>
</dbReference>
<organism evidence="4 5">
    <name type="scientific">Ramularia collo-cygni</name>
    <dbReference type="NCBI Taxonomy" id="112498"/>
    <lineage>
        <taxon>Eukaryota</taxon>
        <taxon>Fungi</taxon>
        <taxon>Dikarya</taxon>
        <taxon>Ascomycota</taxon>
        <taxon>Pezizomycotina</taxon>
        <taxon>Dothideomycetes</taxon>
        <taxon>Dothideomycetidae</taxon>
        <taxon>Mycosphaerellales</taxon>
        <taxon>Mycosphaerellaceae</taxon>
        <taxon>Ramularia</taxon>
    </lineage>
</organism>
<dbReference type="GO" id="GO:0000272">
    <property type="term" value="P:polysaccharide catabolic process"/>
    <property type="evidence" value="ECO:0007669"/>
    <property type="project" value="UniProtKB-KW"/>
</dbReference>
<keyword evidence="2" id="KW-0378">Hydrolase</keyword>
<dbReference type="InterPro" id="IPR002594">
    <property type="entry name" value="GH12"/>
</dbReference>
<evidence type="ECO:0000313" key="5">
    <source>
        <dbReference type="Proteomes" id="UP000225277"/>
    </source>
</evidence>
<dbReference type="GO" id="GO:0008810">
    <property type="term" value="F:cellulase activity"/>
    <property type="evidence" value="ECO:0007669"/>
    <property type="project" value="InterPro"/>
</dbReference>
<dbReference type="RefSeq" id="XP_023622135.1">
    <property type="nucleotide sequence ID" value="XM_023766367.1"/>
</dbReference>
<comment type="similarity">
    <text evidence="1 2">Belongs to the glycosyl hydrolase 12 (cellulase H) family.</text>
</comment>
<dbReference type="PANTHER" id="PTHR34002">
    <property type="entry name" value="BLR1656 PROTEIN"/>
    <property type="match status" value="1"/>
</dbReference>